<dbReference type="Pfam" id="PF01098">
    <property type="entry name" value="FTSW_RODA_SPOVE"/>
    <property type="match status" value="1"/>
</dbReference>
<evidence type="ECO:0000256" key="6">
    <source>
        <dbReference type="SAM" id="Phobius"/>
    </source>
</evidence>
<keyword evidence="8" id="KW-1185">Reference proteome</keyword>
<evidence type="ECO:0000313" key="7">
    <source>
        <dbReference type="EMBL" id="EUJ41789.1"/>
    </source>
</evidence>
<dbReference type="PROSITE" id="PS00428">
    <property type="entry name" value="FTSW_RODA_SPOVE"/>
    <property type="match status" value="1"/>
</dbReference>
<feature type="transmembrane region" description="Helical" evidence="6">
    <location>
        <begin position="172"/>
        <end position="194"/>
    </location>
</feature>
<evidence type="ECO:0000256" key="1">
    <source>
        <dbReference type="ARBA" id="ARBA00004141"/>
    </source>
</evidence>
<dbReference type="GO" id="GO:0008360">
    <property type="term" value="P:regulation of cell shape"/>
    <property type="evidence" value="ECO:0007669"/>
    <property type="project" value="UniProtKB-KW"/>
</dbReference>
<accession>W7CQ96</accession>
<dbReference type="GO" id="GO:0005886">
    <property type="term" value="C:plasma membrane"/>
    <property type="evidence" value="ECO:0007669"/>
    <property type="project" value="TreeGrafter"/>
</dbReference>
<dbReference type="PANTHER" id="PTHR30474">
    <property type="entry name" value="CELL CYCLE PROTEIN"/>
    <property type="match status" value="1"/>
</dbReference>
<evidence type="ECO:0000256" key="3">
    <source>
        <dbReference type="ARBA" id="ARBA00022960"/>
    </source>
</evidence>
<sequence>MIGKVLGVLIIPLIFILKQPDLGTAIVFIIITCGMLFIGGISKKIIALAILIGGTILGLFAYLVIFNRGLLLKIGFENYQFKRIDTWFDGSAVDADSAFNVEQAVKAIGSGGYFGNGFESQVYVPERHTDFIFSMIGETTGMIGCAILIIVYFFLMYYLIRTCFMTKTLYHTYVISGILILMSFHMFQNIAMNIGLMPVTGIPLPFISYGGSSILANMLSLGIVLAIQKNHYESVFGKKRQYEEMATNFEE</sequence>
<dbReference type="AlphaFoldDB" id="W7CQ96"/>
<comment type="caution">
    <text evidence="7">The sequence shown here is derived from an EMBL/GenBank/DDBJ whole genome shotgun (WGS) entry which is preliminary data.</text>
</comment>
<keyword evidence="4 6" id="KW-1133">Transmembrane helix</keyword>
<keyword evidence="3" id="KW-0133">Cell shape</keyword>
<feature type="transmembrane region" description="Helical" evidence="6">
    <location>
        <begin position="45"/>
        <end position="65"/>
    </location>
</feature>
<dbReference type="PANTHER" id="PTHR30474:SF1">
    <property type="entry name" value="PEPTIDOGLYCAN GLYCOSYLTRANSFERASE MRDB"/>
    <property type="match status" value="1"/>
</dbReference>
<keyword evidence="5 6" id="KW-0472">Membrane</keyword>
<dbReference type="EMBL" id="AODH01000009">
    <property type="protein sequence ID" value="EUJ41789.1"/>
    <property type="molecule type" value="Genomic_DNA"/>
</dbReference>
<dbReference type="GO" id="GO:0015648">
    <property type="term" value="F:lipid-linked peptidoglycan transporter activity"/>
    <property type="evidence" value="ECO:0007669"/>
    <property type="project" value="TreeGrafter"/>
</dbReference>
<comment type="subcellular location">
    <subcellularLocation>
        <location evidence="1">Membrane</location>
        <topology evidence="1">Multi-pass membrane protein</topology>
    </subcellularLocation>
</comment>
<proteinExistence type="predicted"/>
<evidence type="ECO:0000256" key="5">
    <source>
        <dbReference type="ARBA" id="ARBA00023136"/>
    </source>
</evidence>
<dbReference type="InterPro" id="IPR018365">
    <property type="entry name" value="Cell_cycle_FtsW-rel_CS"/>
</dbReference>
<reference evidence="7 8" key="1">
    <citation type="submission" date="2012-12" db="EMBL/GenBank/DDBJ databases">
        <title>Novel taxa of Listeriaceae from agricultural environments in the United States.</title>
        <authorList>
            <person name="den Bakker H.C."/>
            <person name="Allred A."/>
            <person name="Warchocki S."/>
            <person name="Wright E.M."/>
            <person name="Burrell A."/>
            <person name="Nightingale K.K."/>
            <person name="Kephart D."/>
            <person name="Wiedmann M."/>
        </authorList>
    </citation>
    <scope>NUCLEOTIDE SEQUENCE [LARGE SCALE GENOMIC DNA]</scope>
    <source>
        <strain evidence="7 8">FSL F6-1037</strain>
    </source>
</reference>
<dbReference type="Proteomes" id="UP000019243">
    <property type="component" value="Unassembled WGS sequence"/>
</dbReference>
<dbReference type="STRING" id="1265861.BCAMP_02880"/>
<gene>
    <name evidence="7" type="ORF">BCAMP_02880</name>
</gene>
<name>W7CQ96_9LIST</name>
<feature type="transmembrane region" description="Helical" evidence="6">
    <location>
        <begin position="206"/>
        <end position="227"/>
    </location>
</feature>
<evidence type="ECO:0000313" key="8">
    <source>
        <dbReference type="Proteomes" id="UP000019243"/>
    </source>
</evidence>
<dbReference type="PATRIC" id="fig|1265861.3.peg.563"/>
<organism evidence="7 8">
    <name type="scientific">Brochothrix campestris FSL F6-1037</name>
    <dbReference type="NCBI Taxonomy" id="1265861"/>
    <lineage>
        <taxon>Bacteria</taxon>
        <taxon>Bacillati</taxon>
        <taxon>Bacillota</taxon>
        <taxon>Bacilli</taxon>
        <taxon>Bacillales</taxon>
        <taxon>Listeriaceae</taxon>
        <taxon>Brochothrix</taxon>
    </lineage>
</organism>
<evidence type="ECO:0000256" key="4">
    <source>
        <dbReference type="ARBA" id="ARBA00022989"/>
    </source>
</evidence>
<keyword evidence="2 6" id="KW-0812">Transmembrane</keyword>
<feature type="transmembrane region" description="Helical" evidence="6">
    <location>
        <begin position="141"/>
        <end position="160"/>
    </location>
</feature>
<feature type="transmembrane region" description="Helical" evidence="6">
    <location>
        <begin position="22"/>
        <end position="38"/>
    </location>
</feature>
<dbReference type="GO" id="GO:0051301">
    <property type="term" value="P:cell division"/>
    <property type="evidence" value="ECO:0007669"/>
    <property type="project" value="InterPro"/>
</dbReference>
<evidence type="ECO:0000256" key="2">
    <source>
        <dbReference type="ARBA" id="ARBA00022692"/>
    </source>
</evidence>
<protein>
    <submittedName>
        <fullName evidence="7">Rod shape-determining protein RodA</fullName>
    </submittedName>
</protein>
<dbReference type="GO" id="GO:0032153">
    <property type="term" value="C:cell division site"/>
    <property type="evidence" value="ECO:0007669"/>
    <property type="project" value="TreeGrafter"/>
</dbReference>
<dbReference type="InterPro" id="IPR001182">
    <property type="entry name" value="FtsW/RodA"/>
</dbReference>